<accession>A0A1Q9C0W8</accession>
<feature type="region of interest" description="Disordered" evidence="4">
    <location>
        <begin position="1477"/>
        <end position="1552"/>
    </location>
</feature>
<dbReference type="PROSITE" id="PS50158">
    <property type="entry name" value="ZF_CCHC"/>
    <property type="match status" value="1"/>
</dbReference>
<dbReference type="PROSITE" id="PS50975">
    <property type="entry name" value="ATP_GRASP"/>
    <property type="match status" value="1"/>
</dbReference>
<feature type="domain" description="SAP" evidence="6">
    <location>
        <begin position="1034"/>
        <end position="1068"/>
    </location>
</feature>
<dbReference type="Gene3D" id="3.30.470.20">
    <property type="entry name" value="ATP-grasp fold, B domain"/>
    <property type="match status" value="1"/>
</dbReference>
<dbReference type="SUPFAM" id="SSF55856">
    <property type="entry name" value="Cytochrome b5-like heme/steroid binding domain"/>
    <property type="match status" value="1"/>
</dbReference>
<feature type="coiled-coil region" evidence="3">
    <location>
        <begin position="2272"/>
        <end position="2299"/>
    </location>
</feature>
<dbReference type="CDD" id="cd09272">
    <property type="entry name" value="RNase_HI_RT_Ty1"/>
    <property type="match status" value="1"/>
</dbReference>
<feature type="compositionally biased region" description="Basic and acidic residues" evidence="4">
    <location>
        <begin position="1593"/>
        <end position="1608"/>
    </location>
</feature>
<dbReference type="PROSITE" id="PS50800">
    <property type="entry name" value="SAP"/>
    <property type="match status" value="1"/>
</dbReference>
<feature type="region of interest" description="Disordered" evidence="4">
    <location>
        <begin position="977"/>
        <end position="1005"/>
    </location>
</feature>
<dbReference type="SUPFAM" id="SSF57756">
    <property type="entry name" value="Retrovirus zinc finger-like domains"/>
    <property type="match status" value="1"/>
</dbReference>
<dbReference type="EMBL" id="LSRX01001988">
    <property type="protein sequence ID" value="OLP76564.1"/>
    <property type="molecule type" value="Genomic_DNA"/>
</dbReference>
<dbReference type="InterPro" id="IPR036875">
    <property type="entry name" value="Znf_CCHC_sf"/>
</dbReference>
<feature type="region of interest" description="Disordered" evidence="4">
    <location>
        <begin position="599"/>
        <end position="628"/>
    </location>
</feature>
<feature type="compositionally biased region" description="Basic and acidic residues" evidence="4">
    <location>
        <begin position="547"/>
        <end position="568"/>
    </location>
</feature>
<dbReference type="InterPro" id="IPR001969">
    <property type="entry name" value="Aspartic_peptidase_AS"/>
</dbReference>
<dbReference type="Pfam" id="PF13535">
    <property type="entry name" value="ATP-grasp_4"/>
    <property type="match status" value="1"/>
</dbReference>
<feature type="compositionally biased region" description="Basic and acidic residues" evidence="4">
    <location>
        <begin position="40"/>
        <end position="129"/>
    </location>
</feature>
<dbReference type="SUPFAM" id="SSF56059">
    <property type="entry name" value="Glutathione synthetase ATP-binding domain-like"/>
    <property type="match status" value="1"/>
</dbReference>
<evidence type="ECO:0000313" key="8">
    <source>
        <dbReference type="EMBL" id="OLP76564.1"/>
    </source>
</evidence>
<evidence type="ECO:0000256" key="3">
    <source>
        <dbReference type="SAM" id="Coils"/>
    </source>
</evidence>
<keyword evidence="1" id="KW-0862">Zinc</keyword>
<dbReference type="GO" id="GO:0005524">
    <property type="term" value="F:ATP binding"/>
    <property type="evidence" value="ECO:0007669"/>
    <property type="project" value="UniProtKB-UniRule"/>
</dbReference>
<feature type="domain" description="ATP-grasp" evidence="7">
    <location>
        <begin position="2430"/>
        <end position="2636"/>
    </location>
</feature>
<evidence type="ECO:0000259" key="5">
    <source>
        <dbReference type="PROSITE" id="PS50158"/>
    </source>
</evidence>
<dbReference type="InterPro" id="IPR010869">
    <property type="entry name" value="DUF1501"/>
</dbReference>
<dbReference type="GO" id="GO:0008270">
    <property type="term" value="F:zinc ion binding"/>
    <property type="evidence" value="ECO:0007669"/>
    <property type="project" value="UniProtKB-KW"/>
</dbReference>
<dbReference type="InterPro" id="IPR003034">
    <property type="entry name" value="SAP_dom"/>
</dbReference>
<feature type="region of interest" description="Disordered" evidence="4">
    <location>
        <begin position="1169"/>
        <end position="1196"/>
    </location>
</feature>
<dbReference type="PANTHER" id="PTHR43737">
    <property type="entry name" value="BLL7424 PROTEIN"/>
    <property type="match status" value="1"/>
</dbReference>
<keyword evidence="3" id="KW-0175">Coiled coil</keyword>
<feature type="compositionally biased region" description="Low complexity" evidence="4">
    <location>
        <begin position="615"/>
        <end position="627"/>
    </location>
</feature>
<sequence length="5113" mass="563233">MCRGVLTSASSRKRNAPEEEEDFPAMQFGMKRRRNAAEATAEKKRVEAERRKAAKAAAEKKRAEAERRKAEAAEKKRAEAERRKEAAAEKKRAEAERRKEAAAEKKRAEAERRKEAAAEKKRAEAEKKPLLKRRKRTEQGKEFMVAAGWLEQRGAFGGGSKGFYSGGAGPGVWVSASDILFGSCRWQLVGAWVPTEGEQGYDPGTMDQSFNGPAPADAGAQPDGAAAGGVPLDQVDLVVRRRLEQALNGVFGRLLQTTERAAAAAEVQANVTKSETLLKSIKCEVWRPASREEELKTWREWWLQFSTWLLAVEPAYEKDLQEMEIDTPVDSDLMDDATLARSQRLYAVLCSLVKNRPLLIVRAYDSTKEGFEALRMLRREMEPKEKTRSLALMRRLAAWEFHGGQGLYEQLIKYEEALKQYETAAGAPFPSELSLATIVTGLHEPLRSQVQMRLTPTTRYQDIREWVLQYESLNAPWSSSLLGGAGNKARGSKDEAQPMDIDRIKGKDPKGKGKDSKGKKGKAGKNDGYKGWGKWTSKDYNTGAGKGKNDKNNKGKDSKGKPGKDGKGKGQGNICHLCGQAGHWKNECPWKASTGAGKHGVRQVEETGQGANPGSSSQSTVSTSASAYRTPSTINQIRAASAVEMSTPPGCKEALVYDMTGDDGDLEDFALEEPGLMMIEAVPVFGQGVPVFFMDATDDDGVWTFAEGAEIEPNEDIHDEGPMVISMVRATGAVEVVVDSGADLSVAPLSYANRGQHAAAPRVIMQDAQGKRIYDKGARNLSLEVETGDGGHVVLKERFNIANVGSVILSLGRLLRNGWNLGSEGGQQRITRDGVSIPVALRRNTLVLSAVIGAISLMDSGPLPPELEELGGHQGWHILPSGLPVLINNNVSEVPLENSIWSQDDWAWVTCFIRKEPATRYPSPGDVWVQAFTVTTEDFERMGRTMKEIDEELGERHDVVLLFHVEEIPKNLLSEPGSFFKDPDLDEPPFLPEGERDTGGGVGADVEDVLGERDLRGHEEEGEQDGVLDDVKLSVATPLKELKLLCDRLGVAKSGSKNKVLKRLRDHRDVMERQLATDVAKQLYKDRDRDPVAMKTPVLPSARQQELHALTHQPFAPWCAACVMGRSRQSPHAGETGANQGGDGVPGPIQCVLQIDYCYTFTRSKGEEMDVEGANANSGEAPTGDDDAPPEAPPDYQDQHGLNMVCCESTTGWVMALPLAAKGTTSLKRTTEALTRLSLLIADRDEVVIQGDPEPSVRQVLNAFQACRTKLGLKTIVRETQRGSHASNGAAEKAVSTIRALARTLKAELESRLKVEISGHMAIYSWLLKHCSFLHNRYFVTSKGLTPFEVVHGKRYVGKLLVFGEQCIYYAGSRYKGDLQWRQGTWVGINERNGANIVLTENGAKESRSIRRLPMESQWAANAAANALGLPWAYGGKAKRKKPIYSSQRVPLLPDAASLEELARAAGRSAAEAIASSTPLGGIPATPAAPAAGNNNNDEVEKQTQFQEQQVEKQTQFPEQQVEKRTQFPEQQVEKRTQFPEQQVEKQTQFPQQVVPAVQPAPWTQVHGDTLTQDEAQWEEWIDEVGAVLDAEHHSEEPEWDEHGDRPPDLSPADLEPLDHKSDRAEVERLISMGALRAPRPEEDIGGYARLTTKIVRDWRKRPMWVRRSRLVAREFRTWAPWTEELFAPSSSLGAVHQLISIAMAKGLEVTTIDVKDAYLNVPQKAPVVITVDRSLVEDGGVGEAPFILERLLPGQRVAAAEWFQYVKEMLLEADLENFEKEPTLFRGTGLDDDTNLILHADDGILASTQKAREKVLGVLKRKVEVKVSDPFGPGCELEFLKRRYLWCSEGATMMSGTKHLEGLLNALGHDIKERDAPADTSFVEEDKGDELTDSKRKLYQECVGRLLYLSHTRADIQYSVSVLAGKMAKPTTTSMRWLVRVAGYLKRVPDLGFLIKPLVPDANLEYSGQGKLVAGSTVVLESVSDADWGGCKRTRRSKSSAHFYLAGGLIASHVRTQKSIALSSGESEFVAMVSGATELIFLKDCLGFMLKNKMTIEAKVRSDSAAAQGMAQRLGTGRVRHLACGMMWLQASVKSKMLKIGSISGSTNPADLGTKVLAGPKVRQLLYYAGARLEDGTAYGQLEAEEAAQRTRINQIVTNGVKKPSLKHVLPVLLVLSQIVGSDGASFEGLGLGVAMAGLEDTVAEVSYLASAVLLRTSILLVFPCGLAYVIWKLLGIFFRSGKGSTKEMAVQASMRSRAEQAWADEYTDKVNYLNQILAEERAEKEQMENALKKRFLEDSVVGGALVDGRSTLRWLPWSTDEPAKPSGVVLVDGYGGTKAMLQEKAAARGLLVAELWSPPHPKPAPKGPALKDWLKKLPFSVSGVLAFSDPHALPIVEEVLSLVGLTGSGDVAADALLEQARRNKHLMQVVLKDAGLTSCKWVLACSESEVRTFVEAELSQKAVMKPFLGGSAGNNVTLLDYGNRPVESEALVRQVFRSRPAGAEFMSVLVQEHLAGDEYAVDIVVRDGAMAVMGVFKYDVRALNGAEFVVFGVLIEPIQKGSPEEAVATYAMESLAALGMRNGPAHVEVKMTAENGPVLIEANCNRFTGLDMIFDVAERAVGYTAIDAFLDAADDRVSAEEWRSRYPALPSPNLRAYGGVAQMHARESGIYEGGDEEAAAEIMELDSVFKLESRDIAVGYPLVRPSDSDIVAAKWLEWDSEREQEMQQEQEQDPEQVDFGKVVDDFVEEFYDQCWQGYRFVGKGNAVVTYVSRLPGTMEGNRCYVKVKIDQEEHAFDRALSSFALNMDFPPDYRYDTTVGAEGLVGAGASTAGGLSGALFSGSSGGLSGVSAGRRGTRHSHGSFTHMPMDCAFPAAADFANCTGEAAQGPQEHRRCGGLQPPRALACNSESMCSVLRRPTHSPRESSTQPLHFWLSHLLFVPRVSRDTSRRLYFMAGTMTTLKLLLAMWCGCQSATPPPGACTTGNSGLGLIQRSPALKKFELDLASQEPEFSPVDGGDGRACRGATTGDNKAEYFQIQSSDSIEGCKALCEGTVGCVGIEFHTSGRCEVWTREGGIHASIALSGYTCLKYGVDETVGAFLPVDGGIGRACRGANGNDNNPAHYTIESGLTEMQCKKLCMDTSACVGIEHAGTRCEVWTRPGGIKASRPASGSKCFKLEFTKVEGSDNMACRGGSANDNNPSHYSIKTTASIDQCKETCRMSSACVGIEFINTRCEIWTRPQGIEAGFPLAGYTCLKYHGGLKPPASTKQQRDARFLIQATFGPTLASINNFNVSYQTWIGQQMAMKPGYHREYYRKRVNPRPVRSASSLRSGNLLSRCSPGSRWVNHVILKSDRYRKIKVRGNKIFIDDFFRSDVDPAYLGNGLRQPDTCTDIPPKDWEGKGYTCTNRRYWVDDNCIKDEVWVEEQYCQKSCFEENLAYDNMDCSPGWAGMDYEGYICTVDGDATRAWVKLNTKESCEGSSTETYMLNPGVWKANPDSTMTQPLAFEVFKPGVLMLTEPPSKCNLGTIIRSSREKPNQFYMLEERLELLENTLESPSATGVSGGKCPTVARTFLNEHTCRLLPGCLPLGQDKLSVALTTHNLAKFFTVGGRYVYEVSGLITTKTPCGKTSRWKKCSSGCIATSGLSDSDIDKIADALQAASEEGDVRDIDVSCSNVDAESIVAVGSDLFQHVHKDEGSVYDFTDWVLQHPGGAAKIKQFTGMGYKLIYPSWHPMERWDASFATQVIQPQYVGKFGSHVQYHNLPATLQTEEIAQALGAASEATEYSAVCGSPQEVANDPDMGHLLSFKHGGSDDIYFDQEYHFWWNRDRRAKQMIWTMHALYADDQLRQRMAWALSQIYVASVSGLGYSERVEVWVNFYDIFVRNAFGNLRDVLQQVTYSPVMGSYLTYKGNRAFDETGRFPDENYAREVMQLFSIGLWKLNPDGTQMLDSSGQPIPTYDNEAIMDFARVFTGFNDQPNRGNYEHLDGRNWIDPMRMTARHHDKYPKPDLDGNYIGDGYPLCSDAADQAFLVKGAKFSFVGASKHLDPDHKEGALVLDSSSGLYQALCFESGGKCNYNLTVELDQTIPCTGKECTTVTVQLLNVSGGLYEYLQPTCVNMFFFNGRITRDSGRRWGWSQKCRDPESLLAGIACCDGCKNRTDNWMRNRGYTCENAETTYPNMFTSRCNNSDWWSNSKYCQLACWQKGVGYEGDDCSFGPWHAERVCNYNWERVRLSTAEAVCAAKGMKLCNEKLEGYGCNYDSMQVWTQEPCSYEVIVSDEGKVASNFTSKTRNNWIKAVWKNGYPKMQNGQCPSGCTPFGSACSCSMTVEVRAVFTSTPTPSQIQQLKIGAFPPTTPCSTSCSGPVKAYQKDGKFDEFTVFEYMGSFYSNKESVVVLPGFELRNPPNFMPHVYMSEHHHPKHALAEVEALLDHLFKHPNVAPFISYRLIQRFGTSNPSPAYVHGVADAFRKGSYGGKTYSGKYGDLGATVAAILLHPEARNPTLASDGSLREPFLKLIHIMRALEYKDDLGSMPALRELRDRIGQQPYRQPSVFSYYLPDFKPDNFPEGKVGPEFQIFTPPAIIDFLNGVNSLVDRGLGDCDRGFGEWAPGCSAGKLTLGQRDCLQPTVDQLDLLLTGGRLHNPQFIRAAYEEANGEDRYEVATQAVLLSPEFNTIGTPMPMGPRPPQPPKPVEVPGEYKATVMVFLNGGADSFNMLVPINCPLNDEYKQVRGNVALNNNELHAINVANQDCAEFGIHHELKTFKELYDLEELAFTANVGSLVESLDKASYSSGMGQRCVGLFSHSDQQRAAQTLTCQSATSAMRGAGGRLADALASGSKKLKTMSFSLVGSQPWPQGIETNAEIISNGEPVQLRKKKQLQVIIDNITSVKHGNIYAEEYSTRLTAALDFNEQLTRSLRNAELATSFSTDNRGFTRQLREVARLIASRTERGVDRDLFFVQLGGFDTHSSVERNLERRFDELDHGFQRFVAEMKEQNMFDKIVMATHSDFARTLTPNSGAGTDHAWAGNYVIVGGGIKGGNVFNQFPKSLLPGAEQDAGRGRLIPKYPFENMMLPIAQWMGLETSQETMVFPNLNNFNSSHFISESTLFK</sequence>
<feature type="compositionally biased region" description="Basic and acidic residues" evidence="4">
    <location>
        <begin position="1521"/>
        <end position="1538"/>
    </location>
</feature>
<keyword evidence="2" id="KW-0547">Nucleotide-binding</keyword>
<dbReference type="Pfam" id="PF07394">
    <property type="entry name" value="DUF1501"/>
    <property type="match status" value="1"/>
</dbReference>
<evidence type="ECO:0000256" key="4">
    <source>
        <dbReference type="SAM" id="MobiDB-lite"/>
    </source>
</evidence>
<dbReference type="PANTHER" id="PTHR43737:SF1">
    <property type="entry name" value="DUF1501 DOMAIN-CONTAINING PROTEIN"/>
    <property type="match status" value="1"/>
</dbReference>
<dbReference type="GO" id="GO:0004190">
    <property type="term" value="F:aspartic-type endopeptidase activity"/>
    <property type="evidence" value="ECO:0007669"/>
    <property type="project" value="InterPro"/>
</dbReference>
<protein>
    <submittedName>
        <fullName evidence="8">Retrovirus-related Pol polyprotein from transposon TNT 1-94</fullName>
    </submittedName>
</protein>
<dbReference type="GO" id="GO:0006508">
    <property type="term" value="P:proteolysis"/>
    <property type="evidence" value="ECO:0007669"/>
    <property type="project" value="InterPro"/>
</dbReference>
<feature type="domain" description="CCHC-type" evidence="5">
    <location>
        <begin position="575"/>
        <end position="589"/>
    </location>
</feature>
<gene>
    <name evidence="8" type="ORF">AK812_SmicGene43485</name>
</gene>
<evidence type="ECO:0000259" key="7">
    <source>
        <dbReference type="PROSITE" id="PS50975"/>
    </source>
</evidence>
<dbReference type="InterPro" id="IPR036400">
    <property type="entry name" value="Cyt_B5-like_heme/steroid_sf"/>
</dbReference>
<feature type="region of interest" description="Disordered" evidence="4">
    <location>
        <begin position="1593"/>
        <end position="1621"/>
    </location>
</feature>
<keyword evidence="2" id="KW-0067">ATP-binding</keyword>
<evidence type="ECO:0000256" key="2">
    <source>
        <dbReference type="PROSITE-ProRule" id="PRU00409"/>
    </source>
</evidence>
<proteinExistence type="predicted"/>
<keyword evidence="9" id="KW-1185">Reference proteome</keyword>
<keyword evidence="1" id="KW-0863">Zinc-finger</keyword>
<reference evidence="8 9" key="1">
    <citation type="submission" date="2016-02" db="EMBL/GenBank/DDBJ databases">
        <title>Genome analysis of coral dinoflagellate symbionts highlights evolutionary adaptations to a symbiotic lifestyle.</title>
        <authorList>
            <person name="Aranda M."/>
            <person name="Li Y."/>
            <person name="Liew Y.J."/>
            <person name="Baumgarten S."/>
            <person name="Simakov O."/>
            <person name="Wilson M."/>
            <person name="Piel J."/>
            <person name="Ashoor H."/>
            <person name="Bougouffa S."/>
            <person name="Bajic V.B."/>
            <person name="Ryu T."/>
            <person name="Ravasi T."/>
            <person name="Bayer T."/>
            <person name="Micklem G."/>
            <person name="Kim H."/>
            <person name="Bhak J."/>
            <person name="Lajeunesse T.C."/>
            <person name="Voolstra C.R."/>
        </authorList>
    </citation>
    <scope>NUCLEOTIDE SEQUENCE [LARGE SCALE GENOMIC DNA]</scope>
    <source>
        <strain evidence="8 9">CCMP2467</strain>
    </source>
</reference>
<organism evidence="8 9">
    <name type="scientific">Symbiodinium microadriaticum</name>
    <name type="common">Dinoflagellate</name>
    <name type="synonym">Zooxanthella microadriatica</name>
    <dbReference type="NCBI Taxonomy" id="2951"/>
    <lineage>
        <taxon>Eukaryota</taxon>
        <taxon>Sar</taxon>
        <taxon>Alveolata</taxon>
        <taxon>Dinophyceae</taxon>
        <taxon>Suessiales</taxon>
        <taxon>Symbiodiniaceae</taxon>
        <taxon>Symbiodinium</taxon>
    </lineage>
</organism>
<dbReference type="PROSITE" id="PS00141">
    <property type="entry name" value="ASP_PROTEASE"/>
    <property type="match status" value="1"/>
</dbReference>
<feature type="region of interest" description="Disordered" evidence="4">
    <location>
        <begin position="479"/>
        <end position="571"/>
    </location>
</feature>
<name>A0A1Q9C0W8_SYMMI</name>
<feature type="compositionally biased region" description="Basic and acidic residues" evidence="4">
    <location>
        <begin position="491"/>
        <end position="528"/>
    </location>
</feature>
<dbReference type="InterPro" id="IPR014917">
    <property type="entry name" value="DUF1800"/>
</dbReference>
<evidence type="ECO:0000256" key="1">
    <source>
        <dbReference type="PROSITE-ProRule" id="PRU00047"/>
    </source>
</evidence>
<dbReference type="Proteomes" id="UP000186817">
    <property type="component" value="Unassembled WGS sequence"/>
</dbReference>
<keyword evidence="1" id="KW-0479">Metal-binding</keyword>
<evidence type="ECO:0000313" key="9">
    <source>
        <dbReference type="Proteomes" id="UP000186817"/>
    </source>
</evidence>
<dbReference type="Pfam" id="PF08811">
    <property type="entry name" value="DUF1800"/>
    <property type="match status" value="2"/>
</dbReference>
<feature type="region of interest" description="Disordered" evidence="4">
    <location>
        <begin position="1"/>
        <end position="136"/>
    </location>
</feature>
<dbReference type="InterPro" id="IPR001878">
    <property type="entry name" value="Znf_CCHC"/>
</dbReference>
<feature type="compositionally biased region" description="Low complexity" evidence="4">
    <location>
        <begin position="1477"/>
        <end position="1517"/>
    </location>
</feature>
<evidence type="ECO:0000259" key="6">
    <source>
        <dbReference type="PROSITE" id="PS50800"/>
    </source>
</evidence>
<comment type="caution">
    <text evidence="8">The sequence shown here is derived from an EMBL/GenBank/DDBJ whole genome shotgun (WGS) entry which is preliminary data.</text>
</comment>
<dbReference type="GO" id="GO:0003676">
    <property type="term" value="F:nucleic acid binding"/>
    <property type="evidence" value="ECO:0007669"/>
    <property type="project" value="InterPro"/>
</dbReference>
<dbReference type="OrthoDB" id="411021at2759"/>
<dbReference type="InterPro" id="IPR011761">
    <property type="entry name" value="ATP-grasp"/>
</dbReference>